<dbReference type="EC" id="2.7.13.3" evidence="2"/>
<evidence type="ECO:0000313" key="11">
    <source>
        <dbReference type="Proteomes" id="UP000006546"/>
    </source>
</evidence>
<evidence type="ECO:0000313" key="10">
    <source>
        <dbReference type="EMBL" id="AEE16582.1"/>
    </source>
</evidence>
<evidence type="ECO:0000256" key="5">
    <source>
        <dbReference type="ARBA" id="ARBA00022741"/>
    </source>
</evidence>
<dbReference type="AlphaFoldDB" id="F4LKY5"/>
<dbReference type="RefSeq" id="WP_013758289.1">
    <property type="nucleotide sequence ID" value="NC_015500.1"/>
</dbReference>
<dbReference type="Pfam" id="PF08448">
    <property type="entry name" value="PAS_4"/>
    <property type="match status" value="1"/>
</dbReference>
<comment type="catalytic activity">
    <reaction evidence="1">
        <text>ATP + protein L-histidine = ADP + protein N-phospho-L-histidine.</text>
        <dbReference type="EC" id="2.7.13.3"/>
    </reaction>
</comment>
<accession>F4LKY5</accession>
<dbReference type="Proteomes" id="UP000006546">
    <property type="component" value="Chromosome"/>
</dbReference>
<dbReference type="InterPro" id="IPR005467">
    <property type="entry name" value="His_kinase_dom"/>
</dbReference>
<feature type="domain" description="Histidine kinase" evidence="9">
    <location>
        <begin position="169"/>
        <end position="386"/>
    </location>
</feature>
<dbReference type="InterPro" id="IPR013656">
    <property type="entry name" value="PAS_4"/>
</dbReference>
<dbReference type="SMART" id="SM00387">
    <property type="entry name" value="HATPase_c"/>
    <property type="match status" value="1"/>
</dbReference>
<dbReference type="InterPro" id="IPR036097">
    <property type="entry name" value="HisK_dim/P_sf"/>
</dbReference>
<gene>
    <name evidence="10" type="ordered locus">Trebr_1154</name>
</gene>
<dbReference type="SMART" id="SM00091">
    <property type="entry name" value="PAS"/>
    <property type="match status" value="1"/>
</dbReference>
<dbReference type="PRINTS" id="PR00344">
    <property type="entry name" value="BCTRLSENSOR"/>
</dbReference>
<reference evidence="11" key="1">
    <citation type="submission" date="2011-04" db="EMBL/GenBank/DDBJ databases">
        <title>The complete genome of Treponema brennaborense DSM 12168.</title>
        <authorList>
            <person name="Lucas S."/>
            <person name="Han J."/>
            <person name="Lapidus A."/>
            <person name="Bruce D."/>
            <person name="Goodwin L."/>
            <person name="Pitluck S."/>
            <person name="Peters L."/>
            <person name="Kyrpides N."/>
            <person name="Mavromatis K."/>
            <person name="Ivanova N."/>
            <person name="Mikhailova N."/>
            <person name="Pagani I."/>
            <person name="Teshima H."/>
            <person name="Detter J.C."/>
            <person name="Tapia R."/>
            <person name="Han C."/>
            <person name="Land M."/>
            <person name="Hauser L."/>
            <person name="Markowitz V."/>
            <person name="Cheng J.-F."/>
            <person name="Hugenholtz P."/>
            <person name="Woyke T."/>
            <person name="Wu D."/>
            <person name="Gronow S."/>
            <person name="Wellnitz S."/>
            <person name="Brambilla E."/>
            <person name="Klenk H.-P."/>
            <person name="Eisen J.A."/>
        </authorList>
    </citation>
    <scope>NUCLEOTIDE SEQUENCE [LARGE SCALE GENOMIC DNA]</scope>
    <source>
        <strain evidence="11">DSM 12168 / CIP 105900 / DD5/3</strain>
    </source>
</reference>
<dbReference type="SUPFAM" id="SSF55785">
    <property type="entry name" value="PYP-like sensor domain (PAS domain)"/>
    <property type="match status" value="1"/>
</dbReference>
<dbReference type="SUPFAM" id="SSF55874">
    <property type="entry name" value="ATPase domain of HSP90 chaperone/DNA topoisomerase II/histidine kinase"/>
    <property type="match status" value="1"/>
</dbReference>
<dbReference type="GO" id="GO:0005524">
    <property type="term" value="F:ATP binding"/>
    <property type="evidence" value="ECO:0007669"/>
    <property type="project" value="UniProtKB-KW"/>
</dbReference>
<keyword evidence="6 10" id="KW-0418">Kinase</keyword>
<keyword evidence="4" id="KW-0808">Transferase</keyword>
<dbReference type="Gene3D" id="3.30.565.10">
    <property type="entry name" value="Histidine kinase-like ATPase, C-terminal domain"/>
    <property type="match status" value="1"/>
</dbReference>
<evidence type="ECO:0000259" key="9">
    <source>
        <dbReference type="PROSITE" id="PS50109"/>
    </source>
</evidence>
<evidence type="ECO:0000256" key="3">
    <source>
        <dbReference type="ARBA" id="ARBA00022553"/>
    </source>
</evidence>
<dbReference type="SUPFAM" id="SSF47384">
    <property type="entry name" value="Homodimeric domain of signal transducing histidine kinase"/>
    <property type="match status" value="1"/>
</dbReference>
<keyword evidence="3" id="KW-0597">Phosphoprotein</keyword>
<evidence type="ECO:0000256" key="1">
    <source>
        <dbReference type="ARBA" id="ARBA00000085"/>
    </source>
</evidence>
<keyword evidence="5" id="KW-0547">Nucleotide-binding</keyword>
<dbReference type="CDD" id="cd00082">
    <property type="entry name" value="HisKA"/>
    <property type="match status" value="1"/>
</dbReference>
<dbReference type="KEGG" id="tbe:Trebr_1154"/>
<dbReference type="InterPro" id="IPR004358">
    <property type="entry name" value="Sig_transdc_His_kin-like_C"/>
</dbReference>
<dbReference type="Pfam" id="PF00512">
    <property type="entry name" value="HisKA"/>
    <property type="match status" value="1"/>
</dbReference>
<evidence type="ECO:0000256" key="8">
    <source>
        <dbReference type="ARBA" id="ARBA00023012"/>
    </source>
</evidence>
<dbReference type="InterPro" id="IPR000014">
    <property type="entry name" value="PAS"/>
</dbReference>
<evidence type="ECO:0000256" key="7">
    <source>
        <dbReference type="ARBA" id="ARBA00022840"/>
    </source>
</evidence>
<evidence type="ECO:0000256" key="4">
    <source>
        <dbReference type="ARBA" id="ARBA00022679"/>
    </source>
</evidence>
<proteinExistence type="predicted"/>
<protein>
    <recommendedName>
        <fullName evidence="2">histidine kinase</fullName>
        <ecNumber evidence="2">2.7.13.3</ecNumber>
    </recommendedName>
</protein>
<evidence type="ECO:0000256" key="2">
    <source>
        <dbReference type="ARBA" id="ARBA00012438"/>
    </source>
</evidence>
<name>F4LKY5_TREBD</name>
<dbReference type="SMART" id="SM00388">
    <property type="entry name" value="HisKA"/>
    <property type="match status" value="1"/>
</dbReference>
<dbReference type="HOGENOM" id="CLU_000445_114_39_12"/>
<dbReference type="PANTHER" id="PTHR43065">
    <property type="entry name" value="SENSOR HISTIDINE KINASE"/>
    <property type="match status" value="1"/>
</dbReference>
<dbReference type="InterPro" id="IPR036890">
    <property type="entry name" value="HATPase_C_sf"/>
</dbReference>
<keyword evidence="7" id="KW-0067">ATP-binding</keyword>
<dbReference type="InterPro" id="IPR003594">
    <property type="entry name" value="HATPase_dom"/>
</dbReference>
<dbReference type="PROSITE" id="PS50109">
    <property type="entry name" value="HIS_KIN"/>
    <property type="match status" value="1"/>
</dbReference>
<dbReference type="PANTHER" id="PTHR43065:SF10">
    <property type="entry name" value="PEROXIDE STRESS-ACTIVATED HISTIDINE KINASE MAK3"/>
    <property type="match status" value="1"/>
</dbReference>
<dbReference type="InterPro" id="IPR035965">
    <property type="entry name" value="PAS-like_dom_sf"/>
</dbReference>
<sequence>MTGLVKRVSRKISKLSDEQVEQLFDALSDENEILDAILESLATGLLICDESFRLLQVNKAAERFVPFTGRPADARSQELPVWELISDAELSAFLKSCSTQQRTNICTEFTLETAGGSVRFIEVCLMPLVRKKKLAGNIITVDDVTEQRRQETLLRRMEGLASLTNLAASVAHEIKNPLGSISIHIQLIQKAVKKARESGGTLPDEKFLEKYLNVVTEEIDRLNGIVVDFLFAVRPVNAELLLLDPNVLITQFLEFCMPELTEKHIEVQTELMKDPPKILLDEKLFRQVVLNLIQNAEGAMSGGGMLLVSTQLKNDRFVINIADTGVGMDEKTSARIFEPYFTTKATGTGLGLTMVYKIIKEFSGDIQVQSFPGEGSLFSITLPIPQRERKLLSYHKN</sequence>
<dbReference type="NCBIfam" id="TIGR00229">
    <property type="entry name" value="sensory_box"/>
    <property type="match status" value="1"/>
</dbReference>
<evidence type="ECO:0000256" key="6">
    <source>
        <dbReference type="ARBA" id="ARBA00022777"/>
    </source>
</evidence>
<keyword evidence="8" id="KW-0902">Two-component regulatory system</keyword>
<dbReference type="InterPro" id="IPR003661">
    <property type="entry name" value="HisK_dim/P_dom"/>
</dbReference>
<dbReference type="GO" id="GO:0000155">
    <property type="term" value="F:phosphorelay sensor kinase activity"/>
    <property type="evidence" value="ECO:0007669"/>
    <property type="project" value="InterPro"/>
</dbReference>
<keyword evidence="11" id="KW-1185">Reference proteome</keyword>
<dbReference type="EMBL" id="CP002696">
    <property type="protein sequence ID" value="AEE16582.1"/>
    <property type="molecule type" value="Genomic_DNA"/>
</dbReference>
<dbReference type="eggNOG" id="COG5000">
    <property type="taxonomic scope" value="Bacteria"/>
</dbReference>
<dbReference type="STRING" id="906968.Trebr_1154"/>
<dbReference type="Gene3D" id="1.10.287.130">
    <property type="match status" value="1"/>
</dbReference>
<dbReference type="Gene3D" id="3.30.450.20">
    <property type="entry name" value="PAS domain"/>
    <property type="match status" value="1"/>
</dbReference>
<organism evidence="10 11">
    <name type="scientific">Treponema brennaborense (strain DSM 12168 / CIP 105900 / DD5/3)</name>
    <dbReference type="NCBI Taxonomy" id="906968"/>
    <lineage>
        <taxon>Bacteria</taxon>
        <taxon>Pseudomonadati</taxon>
        <taxon>Spirochaetota</taxon>
        <taxon>Spirochaetia</taxon>
        <taxon>Spirochaetales</taxon>
        <taxon>Treponemataceae</taxon>
        <taxon>Treponema</taxon>
    </lineage>
</organism>
<dbReference type="OrthoDB" id="1931120at2"/>
<dbReference type="Pfam" id="PF02518">
    <property type="entry name" value="HATPase_c"/>
    <property type="match status" value="1"/>
</dbReference>